<name>A0A917Y835_9ACTN</name>
<reference evidence="1 2" key="1">
    <citation type="journal article" date="2014" name="Int. J. Syst. Evol. Microbiol.">
        <title>Complete genome sequence of Corynebacterium casei LMG S-19264T (=DSM 44701T), isolated from a smear-ripened cheese.</title>
        <authorList>
            <consortium name="US DOE Joint Genome Institute (JGI-PGF)"/>
            <person name="Walter F."/>
            <person name="Albersmeier A."/>
            <person name="Kalinowski J."/>
            <person name="Ruckert C."/>
        </authorList>
    </citation>
    <scope>NUCLEOTIDE SEQUENCE [LARGE SCALE GENOMIC DNA]</scope>
    <source>
        <strain evidence="1 2">CGMCC 4.7111</strain>
    </source>
</reference>
<dbReference type="RefSeq" id="WP_189188284.1">
    <property type="nucleotide sequence ID" value="NZ_BMMM01000009.1"/>
</dbReference>
<keyword evidence="2" id="KW-1185">Reference proteome</keyword>
<gene>
    <name evidence="1" type="ORF">GCM10011579_049820</name>
</gene>
<dbReference type="AlphaFoldDB" id="A0A917Y835"/>
<dbReference type="EMBL" id="BMMM01000009">
    <property type="protein sequence ID" value="GGN72522.1"/>
    <property type="molecule type" value="Genomic_DNA"/>
</dbReference>
<proteinExistence type="predicted"/>
<dbReference type="Pfam" id="PF25673">
    <property type="entry name" value="Terminase_7"/>
    <property type="match status" value="1"/>
</dbReference>
<protein>
    <submittedName>
        <fullName evidence="1">Uncharacterized protein</fullName>
    </submittedName>
</protein>
<sequence>MWQSSPQAEHFSTTDWDSLLDTALIHARPWNGEASAASELRLRGVKFGAT</sequence>
<comment type="caution">
    <text evidence="1">The sequence shown here is derived from an EMBL/GenBank/DDBJ whole genome shotgun (WGS) entry which is preliminary data.</text>
</comment>
<accession>A0A917Y835</accession>
<evidence type="ECO:0000313" key="1">
    <source>
        <dbReference type="EMBL" id="GGN72522.1"/>
    </source>
</evidence>
<evidence type="ECO:0000313" key="2">
    <source>
        <dbReference type="Proteomes" id="UP000600365"/>
    </source>
</evidence>
<dbReference type="Proteomes" id="UP000600365">
    <property type="component" value="Unassembled WGS sequence"/>
</dbReference>
<organism evidence="1 2">
    <name type="scientific">Streptomyces albiflavescens</name>
    <dbReference type="NCBI Taxonomy" id="1623582"/>
    <lineage>
        <taxon>Bacteria</taxon>
        <taxon>Bacillati</taxon>
        <taxon>Actinomycetota</taxon>
        <taxon>Actinomycetes</taxon>
        <taxon>Kitasatosporales</taxon>
        <taxon>Streptomycetaceae</taxon>
        <taxon>Streptomyces</taxon>
    </lineage>
</organism>
<dbReference type="InterPro" id="IPR057972">
    <property type="entry name" value="Terminase_7"/>
</dbReference>